<accession>A0A6G1X6R9</accession>
<dbReference type="PANTHER" id="PTHR39321">
    <property type="entry name" value="NICOTINATE-NUCLEOTIDE ADENYLYLTRANSFERASE-RELATED"/>
    <property type="match status" value="1"/>
</dbReference>
<organism evidence="12 13">
    <name type="scientific">Salinibacillus xinjiangensis</name>
    <dbReference type="NCBI Taxonomy" id="1229268"/>
    <lineage>
        <taxon>Bacteria</taxon>
        <taxon>Bacillati</taxon>
        <taxon>Bacillota</taxon>
        <taxon>Bacilli</taxon>
        <taxon>Bacillales</taxon>
        <taxon>Bacillaceae</taxon>
        <taxon>Salinibacillus</taxon>
    </lineage>
</organism>
<evidence type="ECO:0000256" key="8">
    <source>
        <dbReference type="ARBA" id="ARBA00023027"/>
    </source>
</evidence>
<dbReference type="RefSeq" id="WP_153728556.1">
    <property type="nucleotide sequence ID" value="NZ_WJNH01000005.1"/>
</dbReference>
<feature type="domain" description="Cytidyltransferase-like" evidence="11">
    <location>
        <begin position="6"/>
        <end position="161"/>
    </location>
</feature>
<proteinExistence type="inferred from homology"/>
<dbReference type="GO" id="GO:0005524">
    <property type="term" value="F:ATP binding"/>
    <property type="evidence" value="ECO:0007669"/>
    <property type="project" value="UniProtKB-KW"/>
</dbReference>
<evidence type="ECO:0000256" key="3">
    <source>
        <dbReference type="ARBA" id="ARBA00022642"/>
    </source>
</evidence>
<evidence type="ECO:0000256" key="4">
    <source>
        <dbReference type="ARBA" id="ARBA00022679"/>
    </source>
</evidence>
<dbReference type="GO" id="GO:0009435">
    <property type="term" value="P:NAD+ biosynthetic process"/>
    <property type="evidence" value="ECO:0007669"/>
    <property type="project" value="UniProtKB-UniRule"/>
</dbReference>
<evidence type="ECO:0000256" key="2">
    <source>
        <dbReference type="ARBA" id="ARBA00005019"/>
    </source>
</evidence>
<dbReference type="InterPro" id="IPR004821">
    <property type="entry name" value="Cyt_trans-like"/>
</dbReference>
<dbReference type="Pfam" id="PF01467">
    <property type="entry name" value="CTP_transf_like"/>
    <property type="match status" value="1"/>
</dbReference>
<dbReference type="EC" id="2.7.7.18" evidence="10"/>
<reference evidence="12 13" key="1">
    <citation type="submission" date="2019-11" db="EMBL/GenBank/DDBJ databases">
        <authorList>
            <person name="Li J."/>
        </authorList>
    </citation>
    <scope>NUCLEOTIDE SEQUENCE [LARGE SCALE GENOMIC DNA]</scope>
    <source>
        <strain evidence="12 13">J4</strain>
    </source>
</reference>
<dbReference type="AlphaFoldDB" id="A0A6G1X6R9"/>
<evidence type="ECO:0000256" key="7">
    <source>
        <dbReference type="ARBA" id="ARBA00022840"/>
    </source>
</evidence>
<dbReference type="OrthoDB" id="5295945at2"/>
<evidence type="ECO:0000256" key="1">
    <source>
        <dbReference type="ARBA" id="ARBA00002324"/>
    </source>
</evidence>
<evidence type="ECO:0000313" key="12">
    <source>
        <dbReference type="EMBL" id="MRG86664.1"/>
    </source>
</evidence>
<keyword evidence="5 10" id="KW-0548">Nucleotidyltransferase</keyword>
<keyword evidence="4 10" id="KW-0808">Transferase</keyword>
<comment type="function">
    <text evidence="1 10">Catalyzes the reversible adenylation of nicotinate mononucleotide (NaMN) to nicotinic acid adenine dinucleotide (NaAD).</text>
</comment>
<comment type="similarity">
    <text evidence="10">Belongs to the NadD family.</text>
</comment>
<keyword evidence="6 10" id="KW-0547">Nucleotide-binding</keyword>
<sequence>MRKIGLLGGTFDPPHIGHLIIGEEVYQKLKLDEIWFIPSSVPPHKDTTTTEPEHRKEMVDLSIRENPHFRLETFELEREGRSYTVDTIKALQSSHPDDEFFFIIGADMVEYLPKWHKIDELMGMVQFVGVAREGYSLASAYSITEVEIPMIEISSTEIRKRLDAGNPVYYWILNEVLDYIREQELYGFK</sequence>
<evidence type="ECO:0000256" key="9">
    <source>
        <dbReference type="ARBA" id="ARBA00048721"/>
    </source>
</evidence>
<keyword evidence="7 10" id="KW-0067">ATP-binding</keyword>
<evidence type="ECO:0000313" key="13">
    <source>
        <dbReference type="Proteomes" id="UP000480185"/>
    </source>
</evidence>
<keyword evidence="8 10" id="KW-0520">NAD</keyword>
<dbReference type="InterPro" id="IPR005248">
    <property type="entry name" value="NadD/NMNAT"/>
</dbReference>
<comment type="catalytic activity">
    <reaction evidence="9 10">
        <text>nicotinate beta-D-ribonucleotide + ATP + H(+) = deamido-NAD(+) + diphosphate</text>
        <dbReference type="Rhea" id="RHEA:22860"/>
        <dbReference type="ChEBI" id="CHEBI:15378"/>
        <dbReference type="ChEBI" id="CHEBI:30616"/>
        <dbReference type="ChEBI" id="CHEBI:33019"/>
        <dbReference type="ChEBI" id="CHEBI:57502"/>
        <dbReference type="ChEBI" id="CHEBI:58437"/>
        <dbReference type="EC" id="2.7.7.18"/>
    </reaction>
</comment>
<name>A0A6G1X6R9_9BACI</name>
<dbReference type="CDD" id="cd02165">
    <property type="entry name" value="NMNAT"/>
    <property type="match status" value="1"/>
</dbReference>
<gene>
    <name evidence="10" type="primary">nadD</name>
    <name evidence="12" type="ORF">GH754_10030</name>
</gene>
<protein>
    <recommendedName>
        <fullName evidence="10">Probable nicotinate-nucleotide adenylyltransferase</fullName>
        <ecNumber evidence="10">2.7.7.18</ecNumber>
    </recommendedName>
    <alternativeName>
        <fullName evidence="10">Deamido-NAD(+) diphosphorylase</fullName>
    </alternativeName>
    <alternativeName>
        <fullName evidence="10">Deamido-NAD(+) pyrophosphorylase</fullName>
    </alternativeName>
    <alternativeName>
        <fullName evidence="10">Nicotinate mononucleotide adenylyltransferase</fullName>
        <shortName evidence="10">NaMN adenylyltransferase</shortName>
    </alternativeName>
</protein>
<dbReference type="InterPro" id="IPR014729">
    <property type="entry name" value="Rossmann-like_a/b/a_fold"/>
</dbReference>
<evidence type="ECO:0000256" key="10">
    <source>
        <dbReference type="HAMAP-Rule" id="MF_00244"/>
    </source>
</evidence>
<evidence type="ECO:0000256" key="5">
    <source>
        <dbReference type="ARBA" id="ARBA00022695"/>
    </source>
</evidence>
<dbReference type="SUPFAM" id="SSF52374">
    <property type="entry name" value="Nucleotidylyl transferase"/>
    <property type="match status" value="1"/>
</dbReference>
<dbReference type="Proteomes" id="UP000480185">
    <property type="component" value="Unassembled WGS sequence"/>
</dbReference>
<dbReference type="EMBL" id="WJNH01000005">
    <property type="protein sequence ID" value="MRG86664.1"/>
    <property type="molecule type" value="Genomic_DNA"/>
</dbReference>
<dbReference type="PANTHER" id="PTHR39321:SF3">
    <property type="entry name" value="PHOSPHOPANTETHEINE ADENYLYLTRANSFERASE"/>
    <property type="match status" value="1"/>
</dbReference>
<dbReference type="NCBIfam" id="NF000840">
    <property type="entry name" value="PRK00071.1-3"/>
    <property type="match status" value="1"/>
</dbReference>
<dbReference type="GO" id="GO:0004515">
    <property type="term" value="F:nicotinate-nucleotide adenylyltransferase activity"/>
    <property type="evidence" value="ECO:0007669"/>
    <property type="project" value="UniProtKB-UniRule"/>
</dbReference>
<evidence type="ECO:0000259" key="11">
    <source>
        <dbReference type="Pfam" id="PF01467"/>
    </source>
</evidence>
<dbReference type="Gene3D" id="3.40.50.620">
    <property type="entry name" value="HUPs"/>
    <property type="match status" value="1"/>
</dbReference>
<comment type="pathway">
    <text evidence="2 10">Cofactor biosynthesis; NAD(+) biosynthesis; deamido-NAD(+) from nicotinate D-ribonucleotide: step 1/1.</text>
</comment>
<keyword evidence="3 10" id="KW-0662">Pyridine nucleotide biosynthesis</keyword>
<comment type="caution">
    <text evidence="12">The sequence shown here is derived from an EMBL/GenBank/DDBJ whole genome shotgun (WGS) entry which is preliminary data.</text>
</comment>
<dbReference type="NCBIfam" id="TIGR00482">
    <property type="entry name" value="nicotinate (nicotinamide) nucleotide adenylyltransferase"/>
    <property type="match status" value="1"/>
</dbReference>
<keyword evidence="13" id="KW-1185">Reference proteome</keyword>
<dbReference type="UniPathway" id="UPA00253">
    <property type="reaction ID" value="UER00332"/>
</dbReference>
<dbReference type="HAMAP" id="MF_00244">
    <property type="entry name" value="NaMN_adenylyltr"/>
    <property type="match status" value="1"/>
</dbReference>
<evidence type="ECO:0000256" key="6">
    <source>
        <dbReference type="ARBA" id="ARBA00022741"/>
    </source>
</evidence>
<dbReference type="NCBIfam" id="TIGR00125">
    <property type="entry name" value="cyt_tran_rel"/>
    <property type="match status" value="1"/>
</dbReference>
<dbReference type="NCBIfam" id="NF000841">
    <property type="entry name" value="PRK00071.1-4"/>
    <property type="match status" value="1"/>
</dbReference>